<sequence length="253" mass="27809">MSSESTPVLSCAIPAFERLVKKWKDLAQRFAHLAPFVAIGLTWTDKYHERMSHTGAYGVAMYHQTRAAATLGSMIYGLSDIDILPHNEGGTQTVEQEFSSYSTAVCSPQGTNLLAFSTTAQPIFPTIYSIAMDYLPIQASAVPCEHIFSSSSKTYTKRRNRISPPLMEALQMVKFSLKKERLNFTEGWQASQKDMEYDLMCALSSGDSLPSGSGNLLTSAIGGFTPETLEYEALLRIIAEQECDDVPDVPAVV</sequence>
<dbReference type="Proteomes" id="UP000054485">
    <property type="component" value="Unassembled WGS sequence"/>
</dbReference>
<keyword evidence="3" id="KW-1185">Reference proteome</keyword>
<organism evidence="2 3">
    <name type="scientific">Suillus luteus UH-Slu-Lm8-n1</name>
    <dbReference type="NCBI Taxonomy" id="930992"/>
    <lineage>
        <taxon>Eukaryota</taxon>
        <taxon>Fungi</taxon>
        <taxon>Dikarya</taxon>
        <taxon>Basidiomycota</taxon>
        <taxon>Agaricomycotina</taxon>
        <taxon>Agaricomycetes</taxon>
        <taxon>Agaricomycetidae</taxon>
        <taxon>Boletales</taxon>
        <taxon>Suillineae</taxon>
        <taxon>Suillaceae</taxon>
        <taxon>Suillus</taxon>
    </lineage>
</organism>
<dbReference type="HOGENOM" id="CLU_009123_6_1_1"/>
<evidence type="ECO:0000259" key="1">
    <source>
        <dbReference type="Pfam" id="PF05699"/>
    </source>
</evidence>
<reference evidence="2 3" key="1">
    <citation type="submission" date="2014-04" db="EMBL/GenBank/DDBJ databases">
        <authorList>
            <consortium name="DOE Joint Genome Institute"/>
            <person name="Kuo A."/>
            <person name="Ruytinx J."/>
            <person name="Rineau F."/>
            <person name="Colpaert J."/>
            <person name="Kohler A."/>
            <person name="Nagy L.G."/>
            <person name="Floudas D."/>
            <person name="Copeland A."/>
            <person name="Barry K.W."/>
            <person name="Cichocki N."/>
            <person name="Veneault-Fourrey C."/>
            <person name="LaButti K."/>
            <person name="Lindquist E.A."/>
            <person name="Lipzen A."/>
            <person name="Lundell T."/>
            <person name="Morin E."/>
            <person name="Murat C."/>
            <person name="Sun H."/>
            <person name="Tunlid A."/>
            <person name="Henrissat B."/>
            <person name="Grigoriev I.V."/>
            <person name="Hibbett D.S."/>
            <person name="Martin F."/>
            <person name="Nordberg H.P."/>
            <person name="Cantor M.N."/>
            <person name="Hua S.X."/>
        </authorList>
    </citation>
    <scope>NUCLEOTIDE SEQUENCE [LARGE SCALE GENOMIC DNA]</scope>
    <source>
        <strain evidence="2 3">UH-Slu-Lm8-n1</strain>
    </source>
</reference>
<dbReference type="EMBL" id="KN835887">
    <property type="protein sequence ID" value="KIK33692.1"/>
    <property type="molecule type" value="Genomic_DNA"/>
</dbReference>
<gene>
    <name evidence="2" type="ORF">CY34DRAFT_26998</name>
</gene>
<dbReference type="AlphaFoldDB" id="A0A0D0AHC5"/>
<name>A0A0D0AHC5_9AGAM</name>
<dbReference type="InParanoid" id="A0A0D0AHC5"/>
<proteinExistence type="predicted"/>
<protein>
    <recommendedName>
        <fullName evidence="1">HAT C-terminal dimerisation domain-containing protein</fullName>
    </recommendedName>
</protein>
<accession>A0A0D0AHC5</accession>
<feature type="domain" description="HAT C-terminal dimerisation" evidence="1">
    <location>
        <begin position="101"/>
        <end position="175"/>
    </location>
</feature>
<evidence type="ECO:0000313" key="2">
    <source>
        <dbReference type="EMBL" id="KIK33692.1"/>
    </source>
</evidence>
<evidence type="ECO:0000313" key="3">
    <source>
        <dbReference type="Proteomes" id="UP000054485"/>
    </source>
</evidence>
<dbReference type="OrthoDB" id="3241084at2759"/>
<dbReference type="InterPro" id="IPR012337">
    <property type="entry name" value="RNaseH-like_sf"/>
</dbReference>
<dbReference type="GO" id="GO:0046983">
    <property type="term" value="F:protein dimerization activity"/>
    <property type="evidence" value="ECO:0007669"/>
    <property type="project" value="InterPro"/>
</dbReference>
<dbReference type="Pfam" id="PF05699">
    <property type="entry name" value="Dimer_Tnp_hAT"/>
    <property type="match status" value="1"/>
</dbReference>
<dbReference type="SUPFAM" id="SSF53098">
    <property type="entry name" value="Ribonuclease H-like"/>
    <property type="match status" value="1"/>
</dbReference>
<reference evidence="3" key="2">
    <citation type="submission" date="2015-01" db="EMBL/GenBank/DDBJ databases">
        <title>Evolutionary Origins and Diversification of the Mycorrhizal Mutualists.</title>
        <authorList>
            <consortium name="DOE Joint Genome Institute"/>
            <consortium name="Mycorrhizal Genomics Consortium"/>
            <person name="Kohler A."/>
            <person name="Kuo A."/>
            <person name="Nagy L.G."/>
            <person name="Floudas D."/>
            <person name="Copeland A."/>
            <person name="Barry K.W."/>
            <person name="Cichocki N."/>
            <person name="Veneault-Fourrey C."/>
            <person name="LaButti K."/>
            <person name="Lindquist E.A."/>
            <person name="Lipzen A."/>
            <person name="Lundell T."/>
            <person name="Morin E."/>
            <person name="Murat C."/>
            <person name="Riley R."/>
            <person name="Ohm R."/>
            <person name="Sun H."/>
            <person name="Tunlid A."/>
            <person name="Henrissat B."/>
            <person name="Grigoriev I.V."/>
            <person name="Hibbett D.S."/>
            <person name="Martin F."/>
        </authorList>
    </citation>
    <scope>NUCLEOTIDE SEQUENCE [LARGE SCALE GENOMIC DNA]</scope>
    <source>
        <strain evidence="3">UH-Slu-Lm8-n1</strain>
    </source>
</reference>
<dbReference type="InterPro" id="IPR008906">
    <property type="entry name" value="HATC_C_dom"/>
</dbReference>